<proteinExistence type="inferred from homology"/>
<comment type="catalytic activity">
    <reaction evidence="24">
        <text>a 1,2-diacyl-sn-glycerol + ATP = a 1,2-diacyl-sn-glycero-3-phosphate + ADP + H(+)</text>
        <dbReference type="Rhea" id="RHEA:10272"/>
        <dbReference type="ChEBI" id="CHEBI:15378"/>
        <dbReference type="ChEBI" id="CHEBI:17815"/>
        <dbReference type="ChEBI" id="CHEBI:30616"/>
        <dbReference type="ChEBI" id="CHEBI:58608"/>
        <dbReference type="ChEBI" id="CHEBI:456216"/>
        <dbReference type="EC" id="2.7.1.107"/>
    </reaction>
</comment>
<dbReference type="RefSeq" id="WP_250937963.1">
    <property type="nucleotide sequence ID" value="NZ_JAMLJK010000001.1"/>
</dbReference>
<feature type="binding site" evidence="22">
    <location>
        <position position="77"/>
    </location>
    <ligand>
        <name>ATP</name>
        <dbReference type="ChEBI" id="CHEBI:30616"/>
    </ligand>
</feature>
<evidence type="ECO:0000256" key="15">
    <source>
        <dbReference type="ARBA" id="ARBA00022989"/>
    </source>
</evidence>
<dbReference type="PROSITE" id="PS01069">
    <property type="entry name" value="DAGK_PROKAR"/>
    <property type="match status" value="1"/>
</dbReference>
<comment type="subcellular location">
    <subcellularLocation>
        <location evidence="1 24">Cell inner membrane</location>
        <topology evidence="1 24">Multi-pass membrane protein</topology>
    </subcellularLocation>
</comment>
<feature type="binding site" evidence="22">
    <location>
        <position position="10"/>
    </location>
    <ligand>
        <name>ATP</name>
        <dbReference type="ChEBI" id="CHEBI:30616"/>
    </ligand>
</feature>
<gene>
    <name evidence="25" type="ORF">OQ287_09430</name>
</gene>
<feature type="binding site" evidence="21">
    <location>
        <position position="99"/>
    </location>
    <ligand>
        <name>substrate</name>
    </ligand>
</feature>
<feature type="binding site" evidence="23">
    <location>
        <position position="29"/>
    </location>
    <ligand>
        <name>a divalent metal cation</name>
        <dbReference type="ChEBI" id="CHEBI:60240"/>
    </ligand>
</feature>
<organism evidence="25 26">
    <name type="scientific">Larsenimonas rhizosphaerae</name>
    <dbReference type="NCBI Taxonomy" id="2944682"/>
    <lineage>
        <taxon>Bacteria</taxon>
        <taxon>Pseudomonadati</taxon>
        <taxon>Pseudomonadota</taxon>
        <taxon>Gammaproteobacteria</taxon>
        <taxon>Oceanospirillales</taxon>
        <taxon>Halomonadaceae</taxon>
        <taxon>Larsenimonas</taxon>
    </lineage>
</organism>
<dbReference type="PANTHER" id="PTHR34299">
    <property type="entry name" value="DIACYLGLYCEROL KINASE"/>
    <property type="match status" value="1"/>
</dbReference>
<dbReference type="GO" id="GO:0005886">
    <property type="term" value="C:plasma membrane"/>
    <property type="evidence" value="ECO:0007669"/>
    <property type="project" value="UniProtKB-SubCell"/>
</dbReference>
<dbReference type="Proteomes" id="UP001165678">
    <property type="component" value="Unassembled WGS sequence"/>
</dbReference>
<dbReference type="InterPro" id="IPR033718">
    <property type="entry name" value="DAGK_prok"/>
</dbReference>
<sequence>MKPQHTGFGRLLHSTRYSLQGLAAGWRHEAALRLELVLLAVLFPLSFWIGRTPTEWMLLMASALFVISVELLNSAIETVVDRIGLEKHELSGRAKDLGSAAVLTSSLLAGLVWGGLLLVRLGWV</sequence>
<keyword evidence="16 24" id="KW-0443">Lipid metabolism</keyword>
<accession>A0AA41ZIF8</accession>
<reference evidence="25" key="1">
    <citation type="submission" date="2022-11" db="EMBL/GenBank/DDBJ databases">
        <title>Larsenimonas rhizosphaerae sp. nov., isolated from a tidal mudflat.</title>
        <authorList>
            <person name="Lee S.D."/>
            <person name="Kim I.S."/>
        </authorList>
    </citation>
    <scope>NUCLEOTIDE SEQUENCE</scope>
    <source>
        <strain evidence="25">GH2-1</strain>
    </source>
</reference>
<keyword evidence="5" id="KW-1003">Cell membrane</keyword>
<feature type="active site" description="Proton acceptor" evidence="20">
    <location>
        <position position="70"/>
    </location>
</feature>
<keyword evidence="10 23" id="KW-0479">Metal-binding</keyword>
<feature type="binding site" evidence="22">
    <location>
        <position position="29"/>
    </location>
    <ligand>
        <name>ATP</name>
        <dbReference type="ChEBI" id="CHEBI:30616"/>
    </ligand>
</feature>
<evidence type="ECO:0000256" key="5">
    <source>
        <dbReference type="ARBA" id="ARBA00022475"/>
    </source>
</evidence>
<comment type="cofactor">
    <cofactor evidence="23">
        <name>Mg(2+)</name>
        <dbReference type="ChEBI" id="CHEBI:18420"/>
    </cofactor>
    <text evidence="23">Mn(2+), Zn(2+), Cd(2+) and Co(2+) support activity to lesser extents.</text>
</comment>
<feature type="transmembrane region" description="Helical" evidence="24">
    <location>
        <begin position="97"/>
        <end position="119"/>
    </location>
</feature>
<dbReference type="InterPro" id="IPR036945">
    <property type="entry name" value="DAGK_sf"/>
</dbReference>
<evidence type="ECO:0000256" key="14">
    <source>
        <dbReference type="ARBA" id="ARBA00022842"/>
    </source>
</evidence>
<evidence type="ECO:0000256" key="22">
    <source>
        <dbReference type="PIRSR" id="PIRSR600829-3"/>
    </source>
</evidence>
<evidence type="ECO:0000256" key="20">
    <source>
        <dbReference type="PIRSR" id="PIRSR600829-1"/>
    </source>
</evidence>
<feature type="binding site" evidence="22">
    <location>
        <position position="17"/>
    </location>
    <ligand>
        <name>ATP</name>
        <dbReference type="ChEBI" id="CHEBI:30616"/>
    </ligand>
</feature>
<feature type="transmembrane region" description="Helical" evidence="24">
    <location>
        <begin position="30"/>
        <end position="50"/>
    </location>
</feature>
<dbReference type="CDD" id="cd14264">
    <property type="entry name" value="DAGK_IM"/>
    <property type="match status" value="1"/>
</dbReference>
<dbReference type="Pfam" id="PF01219">
    <property type="entry name" value="DAGK_prokar"/>
    <property type="match status" value="1"/>
</dbReference>
<feature type="binding site" evidence="22">
    <location>
        <begin position="95"/>
        <end position="96"/>
    </location>
    <ligand>
        <name>ATP</name>
        <dbReference type="ChEBI" id="CHEBI:30616"/>
    </ligand>
</feature>
<dbReference type="AlphaFoldDB" id="A0AA41ZIF8"/>
<evidence type="ECO:0000256" key="16">
    <source>
        <dbReference type="ARBA" id="ARBA00023098"/>
    </source>
</evidence>
<evidence type="ECO:0000256" key="8">
    <source>
        <dbReference type="ARBA" id="ARBA00022679"/>
    </source>
</evidence>
<evidence type="ECO:0000256" key="19">
    <source>
        <dbReference type="ARBA" id="ARBA00023264"/>
    </source>
</evidence>
<keyword evidence="19 24" id="KW-1208">Phospholipid metabolism</keyword>
<comment type="similarity">
    <text evidence="2 24">Belongs to the bacterial diacylglycerol kinase family.</text>
</comment>
<evidence type="ECO:0000256" key="11">
    <source>
        <dbReference type="ARBA" id="ARBA00022741"/>
    </source>
</evidence>
<feature type="transmembrane region" description="Helical" evidence="24">
    <location>
        <begin position="56"/>
        <end position="76"/>
    </location>
</feature>
<keyword evidence="6" id="KW-0444">Lipid biosynthesis</keyword>
<keyword evidence="9 24" id="KW-0812">Transmembrane</keyword>
<evidence type="ECO:0000256" key="7">
    <source>
        <dbReference type="ARBA" id="ARBA00022519"/>
    </source>
</evidence>
<evidence type="ECO:0000256" key="10">
    <source>
        <dbReference type="ARBA" id="ARBA00022723"/>
    </source>
</evidence>
<evidence type="ECO:0000256" key="17">
    <source>
        <dbReference type="ARBA" id="ARBA00023136"/>
    </source>
</evidence>
<evidence type="ECO:0000256" key="1">
    <source>
        <dbReference type="ARBA" id="ARBA00004429"/>
    </source>
</evidence>
<keyword evidence="18" id="KW-0594">Phospholipid biosynthesis</keyword>
<keyword evidence="26" id="KW-1185">Reference proteome</keyword>
<feature type="binding site" evidence="21">
    <location>
        <position position="10"/>
    </location>
    <ligand>
        <name>substrate</name>
    </ligand>
</feature>
<comment type="caution">
    <text evidence="25">The sequence shown here is derived from an EMBL/GenBank/DDBJ whole genome shotgun (WGS) entry which is preliminary data.</text>
</comment>
<evidence type="ECO:0000313" key="26">
    <source>
        <dbReference type="Proteomes" id="UP001165678"/>
    </source>
</evidence>
<dbReference type="GO" id="GO:0005524">
    <property type="term" value="F:ATP binding"/>
    <property type="evidence" value="ECO:0007669"/>
    <property type="project" value="UniProtKB-KW"/>
</dbReference>
<evidence type="ECO:0000256" key="6">
    <source>
        <dbReference type="ARBA" id="ARBA00022516"/>
    </source>
</evidence>
<keyword evidence="7 24" id="KW-0997">Cell inner membrane</keyword>
<evidence type="ECO:0000256" key="18">
    <source>
        <dbReference type="ARBA" id="ARBA00023209"/>
    </source>
</evidence>
<evidence type="ECO:0000256" key="24">
    <source>
        <dbReference type="RuleBase" id="RU363065"/>
    </source>
</evidence>
<keyword evidence="12 24" id="KW-0418">Kinase</keyword>
<dbReference type="EMBL" id="JAPIVE010000002">
    <property type="protein sequence ID" value="MCX2524463.1"/>
    <property type="molecule type" value="Genomic_DNA"/>
</dbReference>
<dbReference type="GO" id="GO:0046872">
    <property type="term" value="F:metal ion binding"/>
    <property type="evidence" value="ECO:0007669"/>
    <property type="project" value="UniProtKB-KW"/>
</dbReference>
<keyword evidence="8 24" id="KW-0808">Transferase</keyword>
<protein>
    <recommendedName>
        <fullName evidence="4 24">Diacylglycerol kinase</fullName>
        <ecNumber evidence="3 24">2.7.1.107</ecNumber>
    </recommendedName>
</protein>
<feature type="binding site" evidence="22">
    <location>
        <begin position="86"/>
        <end position="88"/>
    </location>
    <ligand>
        <name>ATP</name>
        <dbReference type="ChEBI" id="CHEBI:30616"/>
    </ligand>
</feature>
<keyword evidence="14 23" id="KW-0460">Magnesium</keyword>
<keyword evidence="11 22" id="KW-0547">Nucleotide-binding</keyword>
<keyword evidence="15 24" id="KW-1133">Transmembrane helix</keyword>
<evidence type="ECO:0000256" key="13">
    <source>
        <dbReference type="ARBA" id="ARBA00022840"/>
    </source>
</evidence>
<dbReference type="Gene3D" id="1.10.287.3610">
    <property type="match status" value="1"/>
</dbReference>
<dbReference type="GO" id="GO:0004143">
    <property type="term" value="F:ATP-dependent diacylglycerol kinase activity"/>
    <property type="evidence" value="ECO:0007669"/>
    <property type="project" value="UniProtKB-EC"/>
</dbReference>
<evidence type="ECO:0000313" key="25">
    <source>
        <dbReference type="EMBL" id="MCX2524463.1"/>
    </source>
</evidence>
<evidence type="ECO:0000256" key="23">
    <source>
        <dbReference type="PIRSR" id="PIRSR600829-4"/>
    </source>
</evidence>
<evidence type="ECO:0000256" key="12">
    <source>
        <dbReference type="ARBA" id="ARBA00022777"/>
    </source>
</evidence>
<evidence type="ECO:0000256" key="3">
    <source>
        <dbReference type="ARBA" id="ARBA00012133"/>
    </source>
</evidence>
<comment type="function">
    <text evidence="24">Catalyzes the ATP-dependent phosphorylation of sn-l,2-diacylglycerol (DAG) to phosphatidic acid. Involved in the recycling of diacylglycerol produced as a by-product during membrane-derived oligosaccharide (MDO) biosynthesis.</text>
</comment>
<name>A0AA41ZIF8_9GAMM</name>
<dbReference type="EC" id="2.7.1.107" evidence="3 24"/>
<dbReference type="InterPro" id="IPR000829">
    <property type="entry name" value="DAGK"/>
</dbReference>
<evidence type="ECO:0000256" key="9">
    <source>
        <dbReference type="ARBA" id="ARBA00022692"/>
    </source>
</evidence>
<feature type="binding site" evidence="23">
    <location>
        <position position="77"/>
    </location>
    <ligand>
        <name>a divalent metal cation</name>
        <dbReference type="ChEBI" id="CHEBI:60240"/>
    </ligand>
</feature>
<keyword evidence="13 22" id="KW-0067">ATP-binding</keyword>
<keyword evidence="17 24" id="KW-0472">Membrane</keyword>
<evidence type="ECO:0000256" key="2">
    <source>
        <dbReference type="ARBA" id="ARBA00005967"/>
    </source>
</evidence>
<feature type="binding site" evidence="21">
    <location>
        <begin position="31"/>
        <end position="35"/>
    </location>
    <ligand>
        <name>substrate</name>
    </ligand>
</feature>
<evidence type="ECO:0000256" key="4">
    <source>
        <dbReference type="ARBA" id="ARBA00017575"/>
    </source>
</evidence>
<evidence type="ECO:0000256" key="21">
    <source>
        <dbReference type="PIRSR" id="PIRSR600829-2"/>
    </source>
</evidence>
<dbReference type="GO" id="GO:0006654">
    <property type="term" value="P:phosphatidic acid biosynthetic process"/>
    <property type="evidence" value="ECO:0007669"/>
    <property type="project" value="InterPro"/>
</dbReference>
<dbReference type="PANTHER" id="PTHR34299:SF1">
    <property type="entry name" value="DIACYLGLYCEROL KINASE"/>
    <property type="match status" value="1"/>
</dbReference>
<feature type="binding site" evidence="21">
    <location>
        <position position="70"/>
    </location>
    <ligand>
        <name>substrate</name>
    </ligand>
</feature>